<dbReference type="EMBL" id="KZ819192">
    <property type="protein sequence ID" value="PWZ00646.1"/>
    <property type="molecule type" value="Genomic_DNA"/>
</dbReference>
<keyword evidence="3" id="KW-1185">Reference proteome</keyword>
<dbReference type="Proteomes" id="UP000246740">
    <property type="component" value="Unassembled WGS sequence"/>
</dbReference>
<sequence length="253" mass="28704">MRLFDPHPDRGHALGMMCIVPISLIFLGLIALAFQPAQAELENFDKISWEELLQRANNAIHSSASSSTSSSTVTAAEPIYFDFFDPERDRHLESAVEGIRRLRLKAKGKEQLIRPFSFQPNIAADQFGSLALDTFSPHRSGTALFYQLTPDIYLTLINSKNPLYRELTLEREFHQHRFLLAWHKTDVVEQNTPGSVFRLLGTISFPNVPERVALTNHLPASSGLMFKYSRSGVAHDARTFFVRDTMVRSTIRQ</sequence>
<proteinExistence type="predicted"/>
<evidence type="ECO:0000313" key="2">
    <source>
        <dbReference type="EMBL" id="PWZ00646.1"/>
    </source>
</evidence>
<keyword evidence="1" id="KW-0812">Transmembrane</keyword>
<gene>
    <name evidence="2" type="ORF">BCV70DRAFT_98886</name>
</gene>
<feature type="transmembrane region" description="Helical" evidence="1">
    <location>
        <begin position="12"/>
        <end position="34"/>
    </location>
</feature>
<name>A0A317XQR2_9BASI</name>
<organism evidence="2 3">
    <name type="scientific">Testicularia cyperi</name>
    <dbReference type="NCBI Taxonomy" id="1882483"/>
    <lineage>
        <taxon>Eukaryota</taxon>
        <taxon>Fungi</taxon>
        <taxon>Dikarya</taxon>
        <taxon>Basidiomycota</taxon>
        <taxon>Ustilaginomycotina</taxon>
        <taxon>Ustilaginomycetes</taxon>
        <taxon>Ustilaginales</taxon>
        <taxon>Anthracoideaceae</taxon>
        <taxon>Testicularia</taxon>
    </lineage>
</organism>
<accession>A0A317XQR2</accession>
<keyword evidence="1" id="KW-1133">Transmembrane helix</keyword>
<dbReference type="AlphaFoldDB" id="A0A317XQR2"/>
<reference evidence="2 3" key="1">
    <citation type="journal article" date="2018" name="Mol. Biol. Evol.">
        <title>Broad Genomic Sampling Reveals a Smut Pathogenic Ancestry of the Fungal Clade Ustilaginomycotina.</title>
        <authorList>
            <person name="Kijpornyongpan T."/>
            <person name="Mondo S.J."/>
            <person name="Barry K."/>
            <person name="Sandor L."/>
            <person name="Lee J."/>
            <person name="Lipzen A."/>
            <person name="Pangilinan J."/>
            <person name="LaButti K."/>
            <person name="Hainaut M."/>
            <person name="Henrissat B."/>
            <person name="Grigoriev I.V."/>
            <person name="Spatafora J.W."/>
            <person name="Aime M.C."/>
        </authorList>
    </citation>
    <scope>NUCLEOTIDE SEQUENCE [LARGE SCALE GENOMIC DNA]</scope>
    <source>
        <strain evidence="2 3">MCA 3645</strain>
    </source>
</reference>
<dbReference type="InParanoid" id="A0A317XQR2"/>
<keyword evidence="1" id="KW-0472">Membrane</keyword>
<evidence type="ECO:0000313" key="3">
    <source>
        <dbReference type="Proteomes" id="UP000246740"/>
    </source>
</evidence>
<protein>
    <submittedName>
        <fullName evidence="2">Uncharacterized protein</fullName>
    </submittedName>
</protein>
<evidence type="ECO:0000256" key="1">
    <source>
        <dbReference type="SAM" id="Phobius"/>
    </source>
</evidence>